<dbReference type="SMART" id="SM00563">
    <property type="entry name" value="PlsC"/>
    <property type="match status" value="1"/>
</dbReference>
<evidence type="ECO:0000256" key="3">
    <source>
        <dbReference type="ARBA" id="ARBA00022679"/>
    </source>
</evidence>
<dbReference type="InterPro" id="IPR002123">
    <property type="entry name" value="Plipid/glycerol_acylTrfase"/>
</dbReference>
<comment type="similarity">
    <text evidence="2">Belongs to the 1-acyl-sn-glycerol-3-phosphate acyltransferase family.</text>
</comment>
<comment type="subcellular location">
    <subcellularLocation>
        <location evidence="1">Membrane</location>
    </subcellularLocation>
</comment>
<dbReference type="PANTHER" id="PTHR23063:SF52">
    <property type="entry name" value="LYSOPHOSPHATIDYLCHOLINE ACYLTRANSFERASE"/>
    <property type="match status" value="1"/>
</dbReference>
<evidence type="ECO:0000256" key="8">
    <source>
        <dbReference type="ARBA" id="ARBA00023315"/>
    </source>
</evidence>
<evidence type="ECO:0000256" key="1">
    <source>
        <dbReference type="ARBA" id="ARBA00004370"/>
    </source>
</evidence>
<sequence>MIFIKFKDKQPFKWLNRVYIKLSAFCVLFSFGYVIRTRNKPSFFETPILVCNHISSMDAVSIAYLHDTSFLAKHTLKKLFPANLFSKLMDTIFVDRENHKTDFFTQMEKRYGCRTDYENQTDVDVVAATDFVLSPTTHSGDLPTVFYSKPTLIYPEGTCANGQSLLQFKTGAFRLRMNVHVISIQYKSLFDCSTCQRKISYVLKMFTNPLTIVHMDYLAVMKHINYTDPQKFASACQKAIATHQNVQTSKYSQNDFLYFFKNLKNIECTLKRQYAHIGTAKDYKCQDPYTQAIKAMNLPK</sequence>
<keyword evidence="6" id="KW-0443">Lipid metabolism</keyword>
<evidence type="ECO:0000256" key="6">
    <source>
        <dbReference type="ARBA" id="ARBA00023098"/>
    </source>
</evidence>
<proteinExistence type="inferred from homology"/>
<evidence type="ECO:0000313" key="13">
    <source>
        <dbReference type="Proteomes" id="UP001642409"/>
    </source>
</evidence>
<dbReference type="SUPFAM" id="SSF69593">
    <property type="entry name" value="Glycerol-3-phosphate (1)-acyltransferase"/>
    <property type="match status" value="1"/>
</dbReference>
<evidence type="ECO:0000256" key="5">
    <source>
        <dbReference type="ARBA" id="ARBA00022989"/>
    </source>
</evidence>
<evidence type="ECO:0000259" key="10">
    <source>
        <dbReference type="SMART" id="SM00563"/>
    </source>
</evidence>
<keyword evidence="4 9" id="KW-0812">Transmembrane</keyword>
<keyword evidence="7 9" id="KW-0472">Membrane</keyword>
<feature type="transmembrane region" description="Helical" evidence="9">
    <location>
        <begin position="18"/>
        <end position="35"/>
    </location>
</feature>
<dbReference type="PANTHER" id="PTHR23063">
    <property type="entry name" value="PHOSPHOLIPID ACYLTRANSFERASE"/>
    <property type="match status" value="1"/>
</dbReference>
<dbReference type="Proteomes" id="UP001642409">
    <property type="component" value="Unassembled WGS sequence"/>
</dbReference>
<organism evidence="11">
    <name type="scientific">Hexamita inflata</name>
    <dbReference type="NCBI Taxonomy" id="28002"/>
    <lineage>
        <taxon>Eukaryota</taxon>
        <taxon>Metamonada</taxon>
        <taxon>Diplomonadida</taxon>
        <taxon>Hexamitidae</taxon>
        <taxon>Hexamitinae</taxon>
        <taxon>Hexamita</taxon>
    </lineage>
</organism>
<name>A0AA86P1J7_9EUKA</name>
<dbReference type="Pfam" id="PF01553">
    <property type="entry name" value="Acyltransferase"/>
    <property type="match status" value="1"/>
</dbReference>
<evidence type="ECO:0000256" key="2">
    <source>
        <dbReference type="ARBA" id="ARBA00008655"/>
    </source>
</evidence>
<evidence type="ECO:0000256" key="4">
    <source>
        <dbReference type="ARBA" id="ARBA00022692"/>
    </source>
</evidence>
<protein>
    <submittedName>
        <fullName evidence="11">Lysophosphatidylcholine acyltransferase/Lyso-PAF acetyltransferase</fullName>
    </submittedName>
    <submittedName>
        <fullName evidence="12">Lysophosphatidylcholine_acyltransferase/Lyso-PAF acetyltransferase</fullName>
    </submittedName>
</protein>
<dbReference type="AlphaFoldDB" id="A0AA86P1J7"/>
<keyword evidence="8 11" id="KW-0012">Acyltransferase</keyword>
<dbReference type="EMBL" id="CATOUU010000424">
    <property type="protein sequence ID" value="CAI9929000.1"/>
    <property type="molecule type" value="Genomic_DNA"/>
</dbReference>
<reference evidence="12 13" key="2">
    <citation type="submission" date="2024-07" db="EMBL/GenBank/DDBJ databases">
        <authorList>
            <person name="Akdeniz Z."/>
        </authorList>
    </citation>
    <scope>NUCLEOTIDE SEQUENCE [LARGE SCALE GENOMIC DNA]</scope>
</reference>
<comment type="caution">
    <text evidence="11">The sequence shown here is derived from an EMBL/GenBank/DDBJ whole genome shotgun (WGS) entry which is preliminary data.</text>
</comment>
<keyword evidence="3" id="KW-0808">Transferase</keyword>
<reference evidence="11" key="1">
    <citation type="submission" date="2023-06" db="EMBL/GenBank/DDBJ databases">
        <authorList>
            <person name="Kurt Z."/>
        </authorList>
    </citation>
    <scope>NUCLEOTIDE SEQUENCE</scope>
</reference>
<dbReference type="GO" id="GO:0006629">
    <property type="term" value="P:lipid metabolic process"/>
    <property type="evidence" value="ECO:0007669"/>
    <property type="project" value="UniProtKB-KW"/>
</dbReference>
<feature type="domain" description="Phospholipid/glycerol acyltransferase" evidence="10">
    <location>
        <begin position="47"/>
        <end position="187"/>
    </location>
</feature>
<keyword evidence="5 9" id="KW-1133">Transmembrane helix</keyword>
<evidence type="ECO:0000313" key="12">
    <source>
        <dbReference type="EMBL" id="CAL6004533.1"/>
    </source>
</evidence>
<gene>
    <name evidence="11" type="ORF">HINF_LOCUS16645</name>
    <name evidence="12" type="ORF">HINF_LOCUS18929</name>
</gene>
<keyword evidence="13" id="KW-1185">Reference proteome</keyword>
<evidence type="ECO:0000256" key="9">
    <source>
        <dbReference type="SAM" id="Phobius"/>
    </source>
</evidence>
<dbReference type="GO" id="GO:0016020">
    <property type="term" value="C:membrane"/>
    <property type="evidence" value="ECO:0007669"/>
    <property type="project" value="UniProtKB-SubCell"/>
</dbReference>
<dbReference type="GO" id="GO:0016746">
    <property type="term" value="F:acyltransferase activity"/>
    <property type="evidence" value="ECO:0007669"/>
    <property type="project" value="UniProtKB-KW"/>
</dbReference>
<evidence type="ECO:0000256" key="7">
    <source>
        <dbReference type="ARBA" id="ARBA00023136"/>
    </source>
</evidence>
<evidence type="ECO:0000313" key="11">
    <source>
        <dbReference type="EMBL" id="CAI9929000.1"/>
    </source>
</evidence>
<dbReference type="EMBL" id="CAXDID020000049">
    <property type="protein sequence ID" value="CAL6004533.1"/>
    <property type="molecule type" value="Genomic_DNA"/>
</dbReference>
<accession>A0AA86P1J7</accession>